<dbReference type="GO" id="GO:0016579">
    <property type="term" value="P:protein deubiquitination"/>
    <property type="evidence" value="ECO:0007669"/>
    <property type="project" value="InterPro"/>
</dbReference>
<dbReference type="InterPro" id="IPR028889">
    <property type="entry name" value="USP"/>
</dbReference>
<feature type="compositionally biased region" description="Low complexity" evidence="1">
    <location>
        <begin position="323"/>
        <end position="342"/>
    </location>
</feature>
<feature type="compositionally biased region" description="Low complexity" evidence="1">
    <location>
        <begin position="160"/>
        <end position="170"/>
    </location>
</feature>
<dbReference type="InterPro" id="IPR038765">
    <property type="entry name" value="Papain-like_cys_pep_sf"/>
</dbReference>
<protein>
    <recommendedName>
        <fullName evidence="2">USP domain-containing protein</fullName>
    </recommendedName>
</protein>
<name>A0A813KWI9_POLGL</name>
<dbReference type="InterPro" id="IPR050185">
    <property type="entry name" value="Ub_carboxyl-term_hydrolase"/>
</dbReference>
<feature type="compositionally biased region" description="Low complexity" evidence="1">
    <location>
        <begin position="363"/>
        <end position="374"/>
    </location>
</feature>
<dbReference type="AlphaFoldDB" id="A0A813KWI9"/>
<feature type="region of interest" description="Disordered" evidence="1">
    <location>
        <begin position="160"/>
        <end position="374"/>
    </location>
</feature>
<proteinExistence type="predicted"/>
<evidence type="ECO:0000313" key="3">
    <source>
        <dbReference type="EMBL" id="CAE8713673.1"/>
    </source>
</evidence>
<evidence type="ECO:0000256" key="1">
    <source>
        <dbReference type="SAM" id="MobiDB-lite"/>
    </source>
</evidence>
<feature type="compositionally biased region" description="Polar residues" evidence="1">
    <location>
        <begin position="271"/>
        <end position="282"/>
    </location>
</feature>
<feature type="non-terminal residue" evidence="3">
    <location>
        <position position="374"/>
    </location>
</feature>
<dbReference type="Proteomes" id="UP000626109">
    <property type="component" value="Unassembled WGS sequence"/>
</dbReference>
<evidence type="ECO:0000259" key="2">
    <source>
        <dbReference type="PROSITE" id="PS50235"/>
    </source>
</evidence>
<feature type="compositionally biased region" description="Low complexity" evidence="1">
    <location>
        <begin position="205"/>
        <end position="231"/>
    </location>
</feature>
<comment type="caution">
    <text evidence="3">The sequence shown here is derived from an EMBL/GenBank/DDBJ whole genome shotgun (WGS) entry which is preliminary data.</text>
</comment>
<gene>
    <name evidence="3" type="ORF">PGLA2088_LOCUS37632</name>
</gene>
<dbReference type="PANTHER" id="PTHR21646">
    <property type="entry name" value="UBIQUITIN CARBOXYL-TERMINAL HYDROLASE"/>
    <property type="match status" value="1"/>
</dbReference>
<feature type="compositionally biased region" description="Low complexity" evidence="1">
    <location>
        <begin position="182"/>
        <end position="192"/>
    </location>
</feature>
<feature type="domain" description="USP" evidence="2">
    <location>
        <begin position="1"/>
        <end position="122"/>
    </location>
</feature>
<dbReference type="Pfam" id="PF00443">
    <property type="entry name" value="UCH"/>
    <property type="match status" value="1"/>
</dbReference>
<dbReference type="EMBL" id="CAJNNW010032516">
    <property type="protein sequence ID" value="CAE8713673.1"/>
    <property type="molecule type" value="Genomic_DNA"/>
</dbReference>
<dbReference type="GO" id="GO:0004843">
    <property type="term" value="F:cysteine-type deubiquitinase activity"/>
    <property type="evidence" value="ECO:0007669"/>
    <property type="project" value="InterPro"/>
</dbReference>
<dbReference type="PROSITE" id="PS50235">
    <property type="entry name" value="USP_3"/>
    <property type="match status" value="1"/>
</dbReference>
<dbReference type="InterPro" id="IPR001394">
    <property type="entry name" value="Peptidase_C19_UCH"/>
</dbReference>
<organism evidence="3 4">
    <name type="scientific">Polarella glacialis</name>
    <name type="common">Dinoflagellate</name>
    <dbReference type="NCBI Taxonomy" id="89957"/>
    <lineage>
        <taxon>Eukaryota</taxon>
        <taxon>Sar</taxon>
        <taxon>Alveolata</taxon>
        <taxon>Dinophyceae</taxon>
        <taxon>Suessiales</taxon>
        <taxon>Suessiaceae</taxon>
        <taxon>Polarella</taxon>
    </lineage>
</organism>
<dbReference type="PANTHER" id="PTHR21646:SF46">
    <property type="entry name" value="UBIQUITIN CARBOXYL-TERMINAL HYDROLASE"/>
    <property type="match status" value="1"/>
</dbReference>
<sequence length="374" mass="38283">VDAQKQIALWKFPPVLVLHIKRFEFSAGSHKPRKLDALLSAALSLDLSGFAAAKQREKASYEVVAVANHRGAFGAGHYTANCRVLNSNNEWEWHHFDDARVSPLDAKDVISKEAYVIFLVRIPGEDGEQLKRQSATLPEAWPHVLSSKATELLVGQAAQAGAGKSSGDSSENSCSRTEAKASKSASSASASSRQPGEAKVHASMASSGPQPQPRPAAASSLSRGHSRGLLGESTAPSSRPAVGLPQLARDRPPVPAADSPATVSALPRGLSESQDAQSSGRVSQEELLARTRQAIRPLRVMPLAPKPPSAVAGVGVARPKPPAGASASASASAAGASAAPAAPAAPAPPARRSCANRSGAGSGAASGSAAESVQ</sequence>
<dbReference type="SUPFAM" id="SSF54001">
    <property type="entry name" value="Cysteine proteinases"/>
    <property type="match status" value="1"/>
</dbReference>
<evidence type="ECO:0000313" key="4">
    <source>
        <dbReference type="Proteomes" id="UP000626109"/>
    </source>
</evidence>
<dbReference type="Gene3D" id="3.90.70.10">
    <property type="entry name" value="Cysteine proteinases"/>
    <property type="match status" value="1"/>
</dbReference>
<reference evidence="3" key="1">
    <citation type="submission" date="2021-02" db="EMBL/GenBank/DDBJ databases">
        <authorList>
            <person name="Dougan E. K."/>
            <person name="Rhodes N."/>
            <person name="Thang M."/>
            <person name="Chan C."/>
        </authorList>
    </citation>
    <scope>NUCLEOTIDE SEQUENCE</scope>
</reference>
<accession>A0A813KWI9</accession>